<sequence length="754" mass="86372">MYPYRVQMELGTKGGWGLFTPGRHYPGHFPHSASYSQATSCNPSQTSRKMSAPKLDSLPLLALELISEYLSYTDARRKSLFSFSLVNKTCCEATIRQRFKRILLFVDGPETLVDEINKWEKLLDKYGFGLVQQMKVCGGIPLKYDDKDIFLAKKPDGAKAHFRHLLNDGDQFLNATSDDHPTHVNIDAEFDPEHYARKSESWKPLADFIPKLSGFRDLAWASSDQIPSSVFDALHRTQARFRLHRFEIRSLGKYNNPSTEIDPYEYSVVTSPRLTHIVSLNTIRSARNPPHYDLSGVVVFHLIEGAALNLEEAWIIADRGTGTCCLQQLSPKSFRFEDPRQKVTKSPTEKFKHLILGTRAGKNSFGFQRSSSQAPKGRLRTLFTTVEAWNEICASCVQRWSERTDFELLEHLQIGLSGDSMHKMVHLKSQGAFKSLRALELSYDRDRYTSSSSTFEAAELMLSVLEPLESLRTHCPINTDIFDAIISRHGANLRVLYFEKIEVMFNSNNIRQIANSCPHLEDIEFNMLRTCGNKEEVEIYKALGSMPRLKRASLTLDLWIYDPKPPPNPENTRATRHLYSEEEVLYFMKLGFLNSPIDEPLARAIFETISTTQAKAQPSSRPRFEGLMIQPHCIWRRDYITFPNEQVFNIAAAMRQTWYCTRDQRDTHPHRLVLTRDARYDNLDYLFKKNLYRHLTPSHGGDAVFAAAWKAAWPHSTGDWPNEWRSPPLTGSEEVNAEGVRAGYERYPNLNPSL</sequence>
<comment type="caution">
    <text evidence="1">The sequence shown here is derived from an EMBL/GenBank/DDBJ whole genome shotgun (WGS) entry which is preliminary data.</text>
</comment>
<name>A0A9W4XR95_9PLEO</name>
<gene>
    <name evidence="1" type="ORF">PDIGIT_LOCUS13897</name>
</gene>
<dbReference type="EMBL" id="CAOQHR010000011">
    <property type="protein sequence ID" value="CAI6340713.1"/>
    <property type="molecule type" value="Genomic_DNA"/>
</dbReference>
<dbReference type="OrthoDB" id="3945550at2759"/>
<reference evidence="1" key="1">
    <citation type="submission" date="2023-01" db="EMBL/GenBank/DDBJ databases">
        <authorList>
            <person name="Van Ghelder C."/>
            <person name="Rancurel C."/>
        </authorList>
    </citation>
    <scope>NUCLEOTIDE SEQUENCE</scope>
    <source>
        <strain evidence="1">CNCM I-4278</strain>
    </source>
</reference>
<dbReference type="InterPro" id="IPR032675">
    <property type="entry name" value="LRR_dom_sf"/>
</dbReference>
<evidence type="ECO:0000313" key="2">
    <source>
        <dbReference type="Proteomes" id="UP001152607"/>
    </source>
</evidence>
<proteinExistence type="predicted"/>
<dbReference type="Gene3D" id="3.80.10.10">
    <property type="entry name" value="Ribonuclease Inhibitor"/>
    <property type="match status" value="1"/>
</dbReference>
<keyword evidence="2" id="KW-1185">Reference proteome</keyword>
<protein>
    <submittedName>
        <fullName evidence="1">Uncharacterized protein</fullName>
    </submittedName>
</protein>
<dbReference type="Proteomes" id="UP001152607">
    <property type="component" value="Unassembled WGS sequence"/>
</dbReference>
<accession>A0A9W4XR95</accession>
<dbReference type="AlphaFoldDB" id="A0A9W4XR95"/>
<organism evidence="1 2">
    <name type="scientific">Periconia digitata</name>
    <dbReference type="NCBI Taxonomy" id="1303443"/>
    <lineage>
        <taxon>Eukaryota</taxon>
        <taxon>Fungi</taxon>
        <taxon>Dikarya</taxon>
        <taxon>Ascomycota</taxon>
        <taxon>Pezizomycotina</taxon>
        <taxon>Dothideomycetes</taxon>
        <taxon>Pleosporomycetidae</taxon>
        <taxon>Pleosporales</taxon>
        <taxon>Massarineae</taxon>
        <taxon>Periconiaceae</taxon>
        <taxon>Periconia</taxon>
    </lineage>
</organism>
<evidence type="ECO:0000313" key="1">
    <source>
        <dbReference type="EMBL" id="CAI6340713.1"/>
    </source>
</evidence>